<dbReference type="AlphaFoldDB" id="A0A6L3T261"/>
<comment type="caution">
    <text evidence="3">The sequence shown here is derived from an EMBL/GenBank/DDBJ whole genome shotgun (WGS) entry which is preliminary data.</text>
</comment>
<proteinExistence type="predicted"/>
<protein>
    <submittedName>
        <fullName evidence="3">Uncharacterized protein</fullName>
    </submittedName>
</protein>
<gene>
    <name evidence="3" type="ORF">F6X53_13230</name>
</gene>
<feature type="coiled-coil region" evidence="1">
    <location>
        <begin position="74"/>
        <end position="137"/>
    </location>
</feature>
<sequence>MDKLKTFPWDAVLPSRADSKPFETAQADHAHLTGMLRLINPSETIETSAPPTRRSSPQEWSHLIERVRSAATRVREVETEAHEQELRVQDLLERVREDIANANERVKAAEAHTREIQARADALLKAADERVRAAEERARIAEEWLGRVYDTIASEFAFAQPEKRSA</sequence>
<name>A0A6L3T261_9HYPH</name>
<accession>A0A6L3T261</accession>
<keyword evidence="1" id="KW-0175">Coiled coil</keyword>
<feature type="region of interest" description="Disordered" evidence="2">
    <location>
        <begin position="38"/>
        <end position="59"/>
    </location>
</feature>
<keyword evidence="4" id="KW-1185">Reference proteome</keyword>
<dbReference type="OrthoDB" id="7997977at2"/>
<dbReference type="EMBL" id="VZZK01000011">
    <property type="protein sequence ID" value="KAB1078957.1"/>
    <property type="molecule type" value="Genomic_DNA"/>
</dbReference>
<evidence type="ECO:0000313" key="4">
    <source>
        <dbReference type="Proteomes" id="UP000474159"/>
    </source>
</evidence>
<evidence type="ECO:0000313" key="3">
    <source>
        <dbReference type="EMBL" id="KAB1078957.1"/>
    </source>
</evidence>
<evidence type="ECO:0000256" key="2">
    <source>
        <dbReference type="SAM" id="MobiDB-lite"/>
    </source>
</evidence>
<organism evidence="3 4">
    <name type="scientific">Methylobacterium soli</name>
    <dbReference type="NCBI Taxonomy" id="553447"/>
    <lineage>
        <taxon>Bacteria</taxon>
        <taxon>Pseudomonadati</taxon>
        <taxon>Pseudomonadota</taxon>
        <taxon>Alphaproteobacteria</taxon>
        <taxon>Hyphomicrobiales</taxon>
        <taxon>Methylobacteriaceae</taxon>
        <taxon>Methylobacterium</taxon>
    </lineage>
</organism>
<evidence type="ECO:0000256" key="1">
    <source>
        <dbReference type="SAM" id="Coils"/>
    </source>
</evidence>
<dbReference type="Proteomes" id="UP000474159">
    <property type="component" value="Unassembled WGS sequence"/>
</dbReference>
<dbReference type="RefSeq" id="WP_151000490.1">
    <property type="nucleotide sequence ID" value="NZ_VZZK01000011.1"/>
</dbReference>
<feature type="compositionally biased region" description="Polar residues" evidence="2">
    <location>
        <begin position="41"/>
        <end position="59"/>
    </location>
</feature>
<reference evidence="3 4" key="1">
    <citation type="submission" date="2019-09" db="EMBL/GenBank/DDBJ databases">
        <title>YIM 48816 draft genome.</title>
        <authorList>
            <person name="Jiang L."/>
        </authorList>
    </citation>
    <scope>NUCLEOTIDE SEQUENCE [LARGE SCALE GENOMIC DNA]</scope>
    <source>
        <strain evidence="3 4">YIM 48816</strain>
    </source>
</reference>